<dbReference type="SUPFAM" id="SSF47336">
    <property type="entry name" value="ACP-like"/>
    <property type="match status" value="1"/>
</dbReference>
<feature type="domain" description="Carrier" evidence="1">
    <location>
        <begin position="135"/>
        <end position="178"/>
    </location>
</feature>
<accession>A0A1Q9DYD1</accession>
<sequence length="426" mass="47181">MGNLWSEQGTFQWHLFWQATHCNQDWLPNGCREAFFVYHAFGSILSSEATCESVASQLKRYSSTGMAPGRAVQKALCLQIGLHAEIPVLLRAGDVEFCSDYFILRLWTEVKGNPSYFEFRARETNIVLQPPRRPRSDDAFIALGGDSAAAVRVAAAAAQRGLRVSAASLLSSPTLAEVPSEEWDPHAKRPRLHRRSTLADIADALRTTPEDLHADICEELDLPERAIEDIQSVPNQKHISARWLLFLLPQAMDNPHLKSVLVEFPDVDAAALPWPAGAEEWEPKDLQLFIGSGGFLKPKKKKAAEAKAAPPASATRESINNGSKDAALCTSLPIRFWNAVLEVMRTITHSSQDVMMYPFGEQERKTLSMPVRVHCEDTSPNGHVRIESLNAFAERIRSLALKQIMGVSLADLKDLYCSLCVGPVCL</sequence>
<dbReference type="EMBL" id="LSRX01000336">
    <property type="protein sequence ID" value="OLQ00172.1"/>
    <property type="molecule type" value="Genomic_DNA"/>
</dbReference>
<evidence type="ECO:0000313" key="2">
    <source>
        <dbReference type="EMBL" id="OLQ00172.1"/>
    </source>
</evidence>
<organism evidence="2 3">
    <name type="scientific">Symbiodinium microadriaticum</name>
    <name type="common">Dinoflagellate</name>
    <name type="synonym">Zooxanthella microadriatica</name>
    <dbReference type="NCBI Taxonomy" id="2951"/>
    <lineage>
        <taxon>Eukaryota</taxon>
        <taxon>Sar</taxon>
        <taxon>Alveolata</taxon>
        <taxon>Dinophyceae</taxon>
        <taxon>Suessiales</taxon>
        <taxon>Symbiodiniaceae</taxon>
        <taxon>Symbiodinium</taxon>
    </lineage>
</organism>
<dbReference type="Pfam" id="PF00550">
    <property type="entry name" value="PP-binding"/>
    <property type="match status" value="1"/>
</dbReference>
<protein>
    <recommendedName>
        <fullName evidence="1">Carrier domain-containing protein</fullName>
    </recommendedName>
</protein>
<gene>
    <name evidence="2" type="ORF">AK812_SmicGene17181</name>
</gene>
<proteinExistence type="predicted"/>
<dbReference type="AlphaFoldDB" id="A0A1Q9DYD1"/>
<dbReference type="InterPro" id="IPR036736">
    <property type="entry name" value="ACP-like_sf"/>
</dbReference>
<evidence type="ECO:0000313" key="3">
    <source>
        <dbReference type="Proteomes" id="UP000186817"/>
    </source>
</evidence>
<dbReference type="InterPro" id="IPR009081">
    <property type="entry name" value="PP-bd_ACP"/>
</dbReference>
<comment type="caution">
    <text evidence="2">The sequence shown here is derived from an EMBL/GenBank/DDBJ whole genome shotgun (WGS) entry which is preliminary data.</text>
</comment>
<name>A0A1Q9DYD1_SYMMI</name>
<dbReference type="Gene3D" id="1.10.1200.10">
    <property type="entry name" value="ACP-like"/>
    <property type="match status" value="1"/>
</dbReference>
<dbReference type="Proteomes" id="UP000186817">
    <property type="component" value="Unassembled WGS sequence"/>
</dbReference>
<evidence type="ECO:0000259" key="1">
    <source>
        <dbReference type="Pfam" id="PF00550"/>
    </source>
</evidence>
<keyword evidence="3" id="KW-1185">Reference proteome</keyword>
<reference evidence="2 3" key="1">
    <citation type="submission" date="2016-02" db="EMBL/GenBank/DDBJ databases">
        <title>Genome analysis of coral dinoflagellate symbionts highlights evolutionary adaptations to a symbiotic lifestyle.</title>
        <authorList>
            <person name="Aranda M."/>
            <person name="Li Y."/>
            <person name="Liew Y.J."/>
            <person name="Baumgarten S."/>
            <person name="Simakov O."/>
            <person name="Wilson M."/>
            <person name="Piel J."/>
            <person name="Ashoor H."/>
            <person name="Bougouffa S."/>
            <person name="Bajic V.B."/>
            <person name="Ryu T."/>
            <person name="Ravasi T."/>
            <person name="Bayer T."/>
            <person name="Micklem G."/>
            <person name="Kim H."/>
            <person name="Bhak J."/>
            <person name="Lajeunesse T.C."/>
            <person name="Voolstra C.R."/>
        </authorList>
    </citation>
    <scope>NUCLEOTIDE SEQUENCE [LARGE SCALE GENOMIC DNA]</scope>
    <source>
        <strain evidence="2 3">CCMP2467</strain>
    </source>
</reference>